<dbReference type="Proteomes" id="UP001497444">
    <property type="component" value="Chromosome 4"/>
</dbReference>
<proteinExistence type="predicted"/>
<organism evidence="2 3">
    <name type="scientific">Sphagnum jensenii</name>
    <dbReference type="NCBI Taxonomy" id="128206"/>
    <lineage>
        <taxon>Eukaryota</taxon>
        <taxon>Viridiplantae</taxon>
        <taxon>Streptophyta</taxon>
        <taxon>Embryophyta</taxon>
        <taxon>Bryophyta</taxon>
        <taxon>Sphagnophytina</taxon>
        <taxon>Sphagnopsida</taxon>
        <taxon>Sphagnales</taxon>
        <taxon>Sphagnaceae</taxon>
        <taxon>Sphagnum</taxon>
    </lineage>
</organism>
<evidence type="ECO:0000313" key="2">
    <source>
        <dbReference type="EMBL" id="CAK9271252.1"/>
    </source>
</evidence>
<dbReference type="EMBL" id="OZ020099">
    <property type="protein sequence ID" value="CAK9271252.1"/>
    <property type="molecule type" value="Genomic_DNA"/>
</dbReference>
<sequence>MDNNYTKTIVGGVESEGAFSSHICSVKGHTSAVVHAPGENEEFKAETHNVSSSSSEEGSTTNLGGSISSEEVASSVVEPLYSASAPEYLWSEVRPGDPSGAETGNKEESFPLDEYIRLSLK</sequence>
<feature type="region of interest" description="Disordered" evidence="1">
    <location>
        <begin position="87"/>
        <end position="112"/>
    </location>
</feature>
<feature type="region of interest" description="Disordered" evidence="1">
    <location>
        <begin position="37"/>
        <end position="70"/>
    </location>
</feature>
<protein>
    <submittedName>
        <fullName evidence="2">Uncharacterized protein</fullName>
    </submittedName>
</protein>
<gene>
    <name evidence="2" type="ORF">CSSPJE1EN1_LOCUS16730</name>
</gene>
<evidence type="ECO:0000256" key="1">
    <source>
        <dbReference type="SAM" id="MobiDB-lite"/>
    </source>
</evidence>
<feature type="compositionally biased region" description="Low complexity" evidence="1">
    <location>
        <begin position="48"/>
        <end position="70"/>
    </location>
</feature>
<reference evidence="2" key="1">
    <citation type="submission" date="2024-02" db="EMBL/GenBank/DDBJ databases">
        <authorList>
            <consortium name="ELIXIR-Norway"/>
            <consortium name="Elixir Norway"/>
        </authorList>
    </citation>
    <scope>NUCLEOTIDE SEQUENCE</scope>
</reference>
<name>A0ABP0WWP4_9BRYO</name>
<evidence type="ECO:0000313" key="3">
    <source>
        <dbReference type="Proteomes" id="UP001497444"/>
    </source>
</evidence>
<keyword evidence="3" id="KW-1185">Reference proteome</keyword>
<accession>A0ABP0WWP4</accession>